<sequence>MSRLWLSSLSGLLALPAYAPNPEALPCVNARAAQFKPNTAVGHGVVVEEEKLPEIMVTVDGIGHHGDDFGECRFSRRLREPFRRMAPCPQQKRPQLRAVTEAQSPGDSEQLQPGLLTASAQERNFSDIGVQGQEAPYKYLQWILAENCGQPLAQLATEFATLPEVISRGFPGRPLGAYGTTVGAGLRGVFMLWSLYILGNFLAVAAGGLRWVMSIFQVAPLQRRCWGFFRQSSYDYKSLVGLAPQGDKGRKLRPCHPGLQWATESL</sequence>
<accession>A0ABP0I3A9</accession>
<feature type="chain" id="PRO_5045041930" evidence="3">
    <location>
        <begin position="25"/>
        <end position="266"/>
    </location>
</feature>
<keyword evidence="2" id="KW-0812">Transmembrane</keyword>
<feature type="transmembrane region" description="Helical" evidence="2">
    <location>
        <begin position="190"/>
        <end position="213"/>
    </location>
</feature>
<keyword evidence="2" id="KW-1133">Transmembrane helix</keyword>
<evidence type="ECO:0000256" key="3">
    <source>
        <dbReference type="SAM" id="SignalP"/>
    </source>
</evidence>
<evidence type="ECO:0000256" key="2">
    <source>
        <dbReference type="SAM" id="Phobius"/>
    </source>
</evidence>
<keyword evidence="2" id="KW-0472">Membrane</keyword>
<evidence type="ECO:0000256" key="1">
    <source>
        <dbReference type="SAM" id="MobiDB-lite"/>
    </source>
</evidence>
<feature type="signal peptide" evidence="3">
    <location>
        <begin position="1"/>
        <end position="24"/>
    </location>
</feature>
<protein>
    <submittedName>
        <fullName evidence="4">Chloroplastic</fullName>
    </submittedName>
</protein>
<evidence type="ECO:0000313" key="4">
    <source>
        <dbReference type="EMBL" id="CAK8997051.1"/>
    </source>
</evidence>
<organism evidence="4 5">
    <name type="scientific">Durusdinium trenchii</name>
    <dbReference type="NCBI Taxonomy" id="1381693"/>
    <lineage>
        <taxon>Eukaryota</taxon>
        <taxon>Sar</taxon>
        <taxon>Alveolata</taxon>
        <taxon>Dinophyceae</taxon>
        <taxon>Suessiales</taxon>
        <taxon>Symbiodiniaceae</taxon>
        <taxon>Durusdinium</taxon>
    </lineage>
</organism>
<name>A0ABP0I3A9_9DINO</name>
<keyword evidence="3" id="KW-0732">Signal</keyword>
<proteinExistence type="predicted"/>
<feature type="compositionally biased region" description="Polar residues" evidence="1">
    <location>
        <begin position="101"/>
        <end position="111"/>
    </location>
</feature>
<gene>
    <name evidence="4" type="ORF">SCF082_LOCUS5061</name>
</gene>
<keyword evidence="5" id="KW-1185">Reference proteome</keyword>
<comment type="caution">
    <text evidence="4">The sequence shown here is derived from an EMBL/GenBank/DDBJ whole genome shotgun (WGS) entry which is preliminary data.</text>
</comment>
<dbReference type="EMBL" id="CAXAMM010002670">
    <property type="protein sequence ID" value="CAK8997051.1"/>
    <property type="molecule type" value="Genomic_DNA"/>
</dbReference>
<reference evidence="4 5" key="1">
    <citation type="submission" date="2024-02" db="EMBL/GenBank/DDBJ databases">
        <authorList>
            <person name="Chen Y."/>
            <person name="Shah S."/>
            <person name="Dougan E. K."/>
            <person name="Thang M."/>
            <person name="Chan C."/>
        </authorList>
    </citation>
    <scope>NUCLEOTIDE SEQUENCE [LARGE SCALE GENOMIC DNA]</scope>
</reference>
<evidence type="ECO:0000313" key="5">
    <source>
        <dbReference type="Proteomes" id="UP001642464"/>
    </source>
</evidence>
<dbReference type="Proteomes" id="UP001642464">
    <property type="component" value="Unassembled WGS sequence"/>
</dbReference>
<feature type="region of interest" description="Disordered" evidence="1">
    <location>
        <begin position="89"/>
        <end position="111"/>
    </location>
</feature>